<dbReference type="Pfam" id="PF04002">
    <property type="entry name" value="RadC"/>
    <property type="match status" value="1"/>
</dbReference>
<gene>
    <name evidence="8" type="primary">radC</name>
    <name evidence="8" type="ORF">H9779_06810</name>
</gene>
<dbReference type="PANTHER" id="PTHR30471:SF3">
    <property type="entry name" value="UPF0758 PROTEIN YEES-RELATED"/>
    <property type="match status" value="1"/>
</dbReference>
<dbReference type="InterPro" id="IPR020891">
    <property type="entry name" value="UPF0758_CS"/>
</dbReference>
<reference evidence="8" key="2">
    <citation type="submission" date="2021-04" db="EMBL/GenBank/DDBJ databases">
        <authorList>
            <person name="Gilroy R."/>
        </authorList>
    </citation>
    <scope>NUCLEOTIDE SEQUENCE</scope>
    <source>
        <strain evidence="8">CHK169-11906</strain>
    </source>
</reference>
<dbReference type="Gene3D" id="3.40.140.10">
    <property type="entry name" value="Cytidine Deaminase, domain 2"/>
    <property type="match status" value="1"/>
</dbReference>
<reference evidence="8" key="1">
    <citation type="journal article" date="2021" name="PeerJ">
        <title>Extensive microbial diversity within the chicken gut microbiome revealed by metagenomics and culture.</title>
        <authorList>
            <person name="Gilroy R."/>
            <person name="Ravi A."/>
            <person name="Getino M."/>
            <person name="Pursley I."/>
            <person name="Horton D.L."/>
            <person name="Alikhan N.F."/>
            <person name="Baker D."/>
            <person name="Gharbi K."/>
            <person name="Hall N."/>
            <person name="Watson M."/>
            <person name="Adriaenssens E.M."/>
            <person name="Foster-Nyarko E."/>
            <person name="Jarju S."/>
            <person name="Secka A."/>
            <person name="Antonio M."/>
            <person name="Oren A."/>
            <person name="Chaudhuri R.R."/>
            <person name="La Ragione R."/>
            <person name="Hildebrand F."/>
            <person name="Pallen M.J."/>
        </authorList>
    </citation>
    <scope>NUCLEOTIDE SEQUENCE</scope>
    <source>
        <strain evidence="8">CHK169-11906</strain>
    </source>
</reference>
<dbReference type="NCBIfam" id="NF000642">
    <property type="entry name" value="PRK00024.1"/>
    <property type="match status" value="1"/>
</dbReference>
<name>A0A9D2RI90_9BACT</name>
<dbReference type="InterPro" id="IPR025657">
    <property type="entry name" value="RadC_JAB"/>
</dbReference>
<sequence length="216" mass="23702">MSEVAEKSLARGVDKLTDAELLSLLLEDGASGREEVPSALLASFGGQLAELARADIARLRMAGGIGLKRALRIQAAIELGRRVLSTEVQEARTITSSDDVVRMFRPDMTAKTYEECWCLFLTSSNRIIERMRMSQGGIQATVVDHRLIVKRALELLSTQIILVHNHPSGSAEPSGQDKVLTQKIARAAALFDIRLLDHLIISSEGDFSFRQAGLLY</sequence>
<keyword evidence="3" id="KW-0378">Hydrolase</keyword>
<accession>A0A9D2RI90</accession>
<dbReference type="AlphaFoldDB" id="A0A9D2RI90"/>
<dbReference type="EMBL" id="DWYR01000021">
    <property type="protein sequence ID" value="HJA99287.1"/>
    <property type="molecule type" value="Genomic_DNA"/>
</dbReference>
<dbReference type="SUPFAM" id="SSF102712">
    <property type="entry name" value="JAB1/MPN domain"/>
    <property type="match status" value="1"/>
</dbReference>
<dbReference type="GO" id="GO:0046872">
    <property type="term" value="F:metal ion binding"/>
    <property type="evidence" value="ECO:0007669"/>
    <property type="project" value="UniProtKB-KW"/>
</dbReference>
<dbReference type="InterPro" id="IPR010994">
    <property type="entry name" value="RuvA_2-like"/>
</dbReference>
<comment type="caution">
    <text evidence="8">The sequence shown here is derived from an EMBL/GenBank/DDBJ whole genome shotgun (WGS) entry which is preliminary data.</text>
</comment>
<dbReference type="PROSITE" id="PS50249">
    <property type="entry name" value="MPN"/>
    <property type="match status" value="1"/>
</dbReference>
<proteinExistence type="inferred from homology"/>
<evidence type="ECO:0000256" key="1">
    <source>
        <dbReference type="ARBA" id="ARBA00022670"/>
    </source>
</evidence>
<evidence type="ECO:0000256" key="5">
    <source>
        <dbReference type="ARBA" id="ARBA00023049"/>
    </source>
</evidence>
<evidence type="ECO:0000256" key="2">
    <source>
        <dbReference type="ARBA" id="ARBA00022723"/>
    </source>
</evidence>
<feature type="domain" description="MPN" evidence="7">
    <location>
        <begin position="93"/>
        <end position="215"/>
    </location>
</feature>
<dbReference type="InterPro" id="IPR046778">
    <property type="entry name" value="UPF0758_N"/>
</dbReference>
<dbReference type="Proteomes" id="UP000824259">
    <property type="component" value="Unassembled WGS sequence"/>
</dbReference>
<dbReference type="InterPro" id="IPR037518">
    <property type="entry name" value="MPN"/>
</dbReference>
<evidence type="ECO:0000256" key="3">
    <source>
        <dbReference type="ARBA" id="ARBA00022801"/>
    </source>
</evidence>
<dbReference type="NCBIfam" id="TIGR00608">
    <property type="entry name" value="radc"/>
    <property type="match status" value="1"/>
</dbReference>
<evidence type="ECO:0000256" key="4">
    <source>
        <dbReference type="ARBA" id="ARBA00022833"/>
    </source>
</evidence>
<dbReference type="InterPro" id="IPR001405">
    <property type="entry name" value="UPF0758"/>
</dbReference>
<evidence type="ECO:0000259" key="7">
    <source>
        <dbReference type="PROSITE" id="PS50249"/>
    </source>
</evidence>
<evidence type="ECO:0000256" key="6">
    <source>
        <dbReference type="RuleBase" id="RU003797"/>
    </source>
</evidence>
<dbReference type="PROSITE" id="PS01302">
    <property type="entry name" value="UPF0758"/>
    <property type="match status" value="1"/>
</dbReference>
<comment type="similarity">
    <text evidence="6">Belongs to the UPF0758 family.</text>
</comment>
<keyword evidence="5" id="KW-0482">Metalloprotease</keyword>
<keyword evidence="4" id="KW-0862">Zinc</keyword>
<protein>
    <submittedName>
        <fullName evidence="8">DNA repair protein RadC</fullName>
    </submittedName>
</protein>
<dbReference type="PANTHER" id="PTHR30471">
    <property type="entry name" value="DNA REPAIR PROTEIN RADC"/>
    <property type="match status" value="1"/>
</dbReference>
<dbReference type="GO" id="GO:0006508">
    <property type="term" value="P:proteolysis"/>
    <property type="evidence" value="ECO:0007669"/>
    <property type="project" value="UniProtKB-KW"/>
</dbReference>
<dbReference type="SUPFAM" id="SSF47781">
    <property type="entry name" value="RuvA domain 2-like"/>
    <property type="match status" value="1"/>
</dbReference>
<organism evidence="8 9">
    <name type="scientific">Candidatus Alistipes avicola</name>
    <dbReference type="NCBI Taxonomy" id="2838432"/>
    <lineage>
        <taxon>Bacteria</taxon>
        <taxon>Pseudomonadati</taxon>
        <taxon>Bacteroidota</taxon>
        <taxon>Bacteroidia</taxon>
        <taxon>Bacteroidales</taxon>
        <taxon>Rikenellaceae</taxon>
        <taxon>Alistipes</taxon>
    </lineage>
</organism>
<evidence type="ECO:0000313" key="8">
    <source>
        <dbReference type="EMBL" id="HJA99287.1"/>
    </source>
</evidence>
<dbReference type="CDD" id="cd08071">
    <property type="entry name" value="MPN_DUF2466"/>
    <property type="match status" value="1"/>
</dbReference>
<keyword evidence="2" id="KW-0479">Metal-binding</keyword>
<dbReference type="GO" id="GO:0008237">
    <property type="term" value="F:metallopeptidase activity"/>
    <property type="evidence" value="ECO:0007669"/>
    <property type="project" value="UniProtKB-KW"/>
</dbReference>
<dbReference type="Pfam" id="PF20582">
    <property type="entry name" value="UPF0758_N"/>
    <property type="match status" value="1"/>
</dbReference>
<keyword evidence="1" id="KW-0645">Protease</keyword>
<evidence type="ECO:0000313" key="9">
    <source>
        <dbReference type="Proteomes" id="UP000824259"/>
    </source>
</evidence>